<dbReference type="AlphaFoldDB" id="A0AAV9W4W4"/>
<comment type="caution">
    <text evidence="1">The sequence shown here is derived from an EMBL/GenBank/DDBJ whole genome shotgun (WGS) entry which is preliminary data.</text>
</comment>
<dbReference type="Proteomes" id="UP001370758">
    <property type="component" value="Unassembled WGS sequence"/>
</dbReference>
<dbReference type="EMBL" id="JAVHJL010000006">
    <property type="protein sequence ID" value="KAK6501664.1"/>
    <property type="molecule type" value="Genomic_DNA"/>
</dbReference>
<accession>A0AAV9W4W4</accession>
<dbReference type="Gene3D" id="1.25.40.10">
    <property type="entry name" value="Tetratricopeptide repeat domain"/>
    <property type="match status" value="1"/>
</dbReference>
<keyword evidence="2" id="KW-1185">Reference proteome</keyword>
<dbReference type="InterPro" id="IPR011990">
    <property type="entry name" value="TPR-like_helical_dom_sf"/>
</dbReference>
<reference evidence="1 2" key="1">
    <citation type="submission" date="2023-08" db="EMBL/GenBank/DDBJ databases">
        <authorList>
            <person name="Palmer J.M."/>
        </authorList>
    </citation>
    <scope>NUCLEOTIDE SEQUENCE [LARGE SCALE GENOMIC DNA]</scope>
    <source>
        <strain evidence="1 2">TWF481</strain>
    </source>
</reference>
<gene>
    <name evidence="1" type="ORF">TWF481_009493</name>
</gene>
<name>A0AAV9W4W4_9PEZI</name>
<dbReference type="SUPFAM" id="SSF81901">
    <property type="entry name" value="HCP-like"/>
    <property type="match status" value="1"/>
</dbReference>
<evidence type="ECO:0000313" key="2">
    <source>
        <dbReference type="Proteomes" id="UP001370758"/>
    </source>
</evidence>
<evidence type="ECO:0000313" key="1">
    <source>
        <dbReference type="EMBL" id="KAK6501664.1"/>
    </source>
</evidence>
<proteinExistence type="predicted"/>
<sequence>MTASQTASKILSSAKLPDFARMLPSEAVFASARKSGFLKCNRTEATTVLSEIWKTTQGNSALLHQQQQAAPVANICAAHNFPPSNFTSLALLLQQTPLQTDLLAIAELLNDPPAILKSAKSKISSSRSIQLLESSQIFKKLVWLANVGKVPEAYELLAETYQAANSHKAQDYWTKAAEAGSGKACLVMGRQAVAMKKTDVAVAAFKQAMELGEAEAFYELGVLQIKQSNNSEKVESELAKEGEYNLSVAAASGIIRAAVKLAEIYKTRNDLNLSEQWVNVAYEMKAVEM</sequence>
<protein>
    <submittedName>
        <fullName evidence="1">Uncharacterized protein</fullName>
    </submittedName>
</protein>
<organism evidence="1 2">
    <name type="scientific">Arthrobotrys musiformis</name>
    <dbReference type="NCBI Taxonomy" id="47236"/>
    <lineage>
        <taxon>Eukaryota</taxon>
        <taxon>Fungi</taxon>
        <taxon>Dikarya</taxon>
        <taxon>Ascomycota</taxon>
        <taxon>Pezizomycotina</taxon>
        <taxon>Orbiliomycetes</taxon>
        <taxon>Orbiliales</taxon>
        <taxon>Orbiliaceae</taxon>
        <taxon>Arthrobotrys</taxon>
    </lineage>
</organism>